<comment type="caution">
    <text evidence="4">The sequence shown here is derived from an EMBL/GenBank/DDBJ whole genome shotgun (WGS) entry which is preliminary data.</text>
</comment>
<dbReference type="Pfam" id="PF01968">
    <property type="entry name" value="Hydantoinase_A"/>
    <property type="match status" value="1"/>
</dbReference>
<evidence type="ECO:0000259" key="2">
    <source>
        <dbReference type="Pfam" id="PF05378"/>
    </source>
</evidence>
<protein>
    <submittedName>
        <fullName evidence="4">Hydantoinase/oxoprolinase family protein</fullName>
    </submittedName>
</protein>
<feature type="domain" description="Hydantoinase/oxoprolinase N-terminal" evidence="2">
    <location>
        <begin position="5"/>
        <end position="179"/>
    </location>
</feature>
<organism evidence="4 5">
    <name type="scientific">Pigmentiphaga soli</name>
    <dbReference type="NCBI Taxonomy" id="1007095"/>
    <lineage>
        <taxon>Bacteria</taxon>
        <taxon>Pseudomonadati</taxon>
        <taxon>Pseudomonadota</taxon>
        <taxon>Betaproteobacteria</taxon>
        <taxon>Burkholderiales</taxon>
        <taxon>Alcaligenaceae</taxon>
        <taxon>Pigmentiphaga</taxon>
    </lineage>
</organism>
<dbReference type="PANTHER" id="PTHR11365">
    <property type="entry name" value="5-OXOPROLINASE RELATED"/>
    <property type="match status" value="1"/>
</dbReference>
<dbReference type="InterPro" id="IPR045079">
    <property type="entry name" value="Oxoprolinase-like"/>
</dbReference>
<evidence type="ECO:0000313" key="4">
    <source>
        <dbReference type="EMBL" id="GAA4322830.1"/>
    </source>
</evidence>
<dbReference type="InterPro" id="IPR049517">
    <property type="entry name" value="ACX-like_C"/>
</dbReference>
<dbReference type="RefSeq" id="WP_345245625.1">
    <property type="nucleotide sequence ID" value="NZ_BAABFO010000001.1"/>
</dbReference>
<name>A0ABP8GF57_9BURK</name>
<dbReference type="PANTHER" id="PTHR11365:SF23">
    <property type="entry name" value="HYPOTHETICAL 5-OXOPROLINASE (EUROFUNG)-RELATED"/>
    <property type="match status" value="1"/>
</dbReference>
<proteinExistence type="predicted"/>
<dbReference type="InterPro" id="IPR002821">
    <property type="entry name" value="Hydantoinase_A"/>
</dbReference>
<dbReference type="Pfam" id="PF19278">
    <property type="entry name" value="Hydant_A_C"/>
    <property type="match status" value="1"/>
</dbReference>
<dbReference type="InterPro" id="IPR008040">
    <property type="entry name" value="Hydant_A_N"/>
</dbReference>
<feature type="domain" description="Hydantoinase A/oxoprolinase" evidence="1">
    <location>
        <begin position="201"/>
        <end position="495"/>
    </location>
</feature>
<dbReference type="InterPro" id="IPR043129">
    <property type="entry name" value="ATPase_NBD"/>
</dbReference>
<reference evidence="5" key="1">
    <citation type="journal article" date="2019" name="Int. J. Syst. Evol. Microbiol.">
        <title>The Global Catalogue of Microorganisms (GCM) 10K type strain sequencing project: providing services to taxonomists for standard genome sequencing and annotation.</title>
        <authorList>
            <consortium name="The Broad Institute Genomics Platform"/>
            <consortium name="The Broad Institute Genome Sequencing Center for Infectious Disease"/>
            <person name="Wu L."/>
            <person name="Ma J."/>
        </authorList>
    </citation>
    <scope>NUCLEOTIDE SEQUENCE [LARGE SCALE GENOMIC DNA]</scope>
    <source>
        <strain evidence="5">JCM 17666</strain>
    </source>
</reference>
<evidence type="ECO:0000313" key="5">
    <source>
        <dbReference type="Proteomes" id="UP001501671"/>
    </source>
</evidence>
<dbReference type="Proteomes" id="UP001501671">
    <property type="component" value="Unassembled WGS sequence"/>
</dbReference>
<feature type="domain" description="Acetophenone carboxylase-like C-terminal" evidence="3">
    <location>
        <begin position="536"/>
        <end position="692"/>
    </location>
</feature>
<accession>A0ABP8GF57</accession>
<dbReference type="SUPFAM" id="SSF53067">
    <property type="entry name" value="Actin-like ATPase domain"/>
    <property type="match status" value="1"/>
</dbReference>
<sequence length="695" mass="74643">MTINLAVDIGGSFTDVALLKNGKLYSAKSVTTTASPDKGVMNAIDDAFRASGLSYGEVDRFILGTTLATNALIERKGARTALVTTQGFADIVEFARENRYAQYDINMRRAPVLVPRRLRFGVPERMDHRGRPVLGLDERACRRLADTLAGEGIRSVAVCFLHSYANDAHERRAREILLECDPSLSVSISAEICPEIREYERVSTVCANAYVQPIIAGALDALEAALKARGLRCPVFLMTSSGALCSVEVGKREPVRLVESGPAGGAIFAAHVARQCGLDRMIEFDMGGTTAKMSYVMGFQPMESRNFEFDRAYRFLKGSGQPIRVPVIEMVEIGAGGGSVAHRDGLGRLRVGPHSVVADPGPVCFARGGVEPTVTDSNCVLNYLDPERFAGGKIRLDAQAAAGAMQERLGRELGLSRAEEVAAMISEVVTENMASAARVHGIELGHDIGRCAAVAIGGGGPLHIGRIARKLGIRKFVIPAEASVGSAVGFLVAPIQYGTVKSVSLRLESIDVGEVRRTLEAMSRAAAGEVRRMLGGGQADVSASLGAYMCYRGQGHEIKVDLDGLEIGADFPARARAAFERVYESLYHRTLPELGVDIVTWAVTAGSRASPADVLELSDVDPSARNQSRERAVFLAEQAGSMAWTTVRDYQRNTLEPGFSFDGPAIVSERHTTTVVPSGFRATVDPHRHLIVEEA</sequence>
<dbReference type="Pfam" id="PF05378">
    <property type="entry name" value="Hydant_A_N"/>
    <property type="match status" value="1"/>
</dbReference>
<evidence type="ECO:0000259" key="3">
    <source>
        <dbReference type="Pfam" id="PF19278"/>
    </source>
</evidence>
<gene>
    <name evidence="4" type="ORF">GCM10023144_03180</name>
</gene>
<dbReference type="EMBL" id="BAABFO010000001">
    <property type="protein sequence ID" value="GAA4322830.1"/>
    <property type="molecule type" value="Genomic_DNA"/>
</dbReference>
<keyword evidence="5" id="KW-1185">Reference proteome</keyword>
<evidence type="ECO:0000259" key="1">
    <source>
        <dbReference type="Pfam" id="PF01968"/>
    </source>
</evidence>